<keyword evidence="8" id="KW-1185">Reference proteome</keyword>
<dbReference type="PROSITE" id="PS51764">
    <property type="entry name" value="GH26"/>
    <property type="match status" value="2"/>
</dbReference>
<dbReference type="Gene3D" id="3.20.20.80">
    <property type="entry name" value="Glycosidases"/>
    <property type="match status" value="2"/>
</dbReference>
<dbReference type="SUPFAM" id="SSF57184">
    <property type="entry name" value="Growth factor receptor domain"/>
    <property type="match status" value="1"/>
</dbReference>
<evidence type="ECO:0000256" key="3">
    <source>
        <dbReference type="ARBA" id="ARBA00022801"/>
    </source>
</evidence>
<evidence type="ECO:0000313" key="7">
    <source>
        <dbReference type="EMBL" id="MBL0685225.1"/>
    </source>
</evidence>
<dbReference type="SUPFAM" id="SSF51445">
    <property type="entry name" value="(Trans)glycosidases"/>
    <property type="match status" value="2"/>
</dbReference>
<comment type="similarity">
    <text evidence="1 5">Belongs to the glycosyl hydrolase 26 family.</text>
</comment>
<feature type="active site" description="Proton donor" evidence="5">
    <location>
        <position position="1066"/>
    </location>
</feature>
<dbReference type="GO" id="GO:0006080">
    <property type="term" value="P:substituted mannan metabolic process"/>
    <property type="evidence" value="ECO:0007669"/>
    <property type="project" value="InterPro"/>
</dbReference>
<dbReference type="GO" id="GO:0016985">
    <property type="term" value="F:mannan endo-1,4-beta-mannosidase activity"/>
    <property type="evidence" value="ECO:0007669"/>
    <property type="project" value="InterPro"/>
</dbReference>
<feature type="domain" description="GH26" evidence="6">
    <location>
        <begin position="902"/>
        <end position="1241"/>
    </location>
</feature>
<sequence>MLITNKRKDTFLFCCAFLIGYFTLLSQNTIPGKFAPINGKTMLILGQDLGSVAGYVNSGRFPTPAGVTMYTDVYSMGGLNTITNYGAGDIGCQAALDRYPSSALAIGLWMVEEADGQGEDHPNGLTEIVNGQHNDELDKFAAFANRNAPRPIYLRIGYEFDGPWNNYNPNKYQAAYRYIVNYLNQKQVTNVAYVWQSATWGETPPNGIDNYYPGDQYVDYVGLSFFFFDENFNGNNLDYILNFARTKNKPIMMAEVSAQYHEFDQGTFHPFDNPGSPLQLGGQGIWNQFFRDQLIPFVDDNRDVIRAIAYINADWQSQPQWKWPDANNGFWGDTRIETNNTIANNWNSYINNGNFLHGGPNLLSDLGITGGPTPSCNDGIQNGNETGVDCGGTCPPCQTQPTCNDGIQNGNETGIDCGGSCAPCTPGGGNTIVKIEAETGALSGQAQYYNDGAASNSQGVAYLDGLGNGFTINNTPKANKVEFIYASQNSGKISVVVNGQDKGDLNFISNGAWVGSYIKTTFDVVVTAGDSFQVINNTGDSALNVDYLNFISENNGGGNEPCTGDDIPSATVNKTDETTQGANDGSITFNFSDTPGRTNIEFSIDGGATYPYNVQDNSGSTTISNISPGTYELYTRWGNNECPQSLGQISINSGNGDGGSDCSGNCPGGFTFFACGRCWVDEAQAQSAGCNETCNDPSEPTCNDGIQNGDETGIDCGGSCPNDCDTGGGCTDCINFNQTGTSSFSNQDNAANIALQDNGTTAILTDNTWRRTNTKYNITANTVLEFEFQSNSQGEIHGIGFDSDESLTSSQIFQIYGTQNWGNRNFDYTPSGYTSFSIPVGDFYTGNDMYLVLVNDFDNGSGNTSYFRNVRIFENGTTPTCNDGIQNGDETGVDCGGSCQPCNTSTLSAKLLPPNDKILLTIGQDLKTIKDYNDGGVQDRGFPVMGGTTTYISFYSLLDSQFPQYGALGETVSGGVATNGDGSTIDVDWGAGPLNARSSILAYPNSSLSIGLSMTEGEATATGINYWCQGCLVQVGQGQWDNQIKRLASFCKRYGDRAIYLRIGYEFDGNWNVGYENRSNYIAAYKRVVDIMRAEGVTNVAYVWQSSSSPIDDVLDIQFGEGNFGNIESWYPGDDYVDWMGLSWFVTPDETTSVVPGIPTQREKANEVLTFARSKNKPVYVAESTPQGYDLINLGDCNISNVWDGTAAQGCVNKSANGLWGEWFAPFFEYIYNNSDIIRQVHYINANWEDDTALFGQGNRANGYWGRAGVHVNSTMANNWKNEIEKPIWLHGSSNLNNQLLQSQSVSNRQLGKSFDSTTSIFPNPSEGVFVVKSENISKILISDLNGRLIKNIPSKPSDLEVRVNLNDVEKGMYLITILNTNKSKITKPLIIN</sequence>
<dbReference type="InterPro" id="IPR000805">
    <property type="entry name" value="Glyco_hydro_26"/>
</dbReference>
<gene>
    <name evidence="7" type="ORF">JJQ60_16955</name>
</gene>
<dbReference type="InterPro" id="IPR022790">
    <property type="entry name" value="GH26_dom"/>
</dbReference>
<evidence type="ECO:0000259" key="6">
    <source>
        <dbReference type="PROSITE" id="PS51764"/>
    </source>
</evidence>
<evidence type="ECO:0000313" key="8">
    <source>
        <dbReference type="Proteomes" id="UP000651057"/>
    </source>
</evidence>
<dbReference type="EMBL" id="JAERQJ010000007">
    <property type="protein sequence ID" value="MBL0685225.1"/>
    <property type="molecule type" value="Genomic_DNA"/>
</dbReference>
<dbReference type="RefSeq" id="WP_201923096.1">
    <property type="nucleotide sequence ID" value="NZ_BAABAX010000020.1"/>
</dbReference>
<evidence type="ECO:0000256" key="1">
    <source>
        <dbReference type="ARBA" id="ARBA00007754"/>
    </source>
</evidence>
<evidence type="ECO:0000256" key="2">
    <source>
        <dbReference type="ARBA" id="ARBA00022729"/>
    </source>
</evidence>
<dbReference type="Gene3D" id="2.60.120.260">
    <property type="entry name" value="Galactose-binding domain-like"/>
    <property type="match status" value="1"/>
</dbReference>
<dbReference type="PANTHER" id="PTHR40079:SF4">
    <property type="entry name" value="GH26 DOMAIN-CONTAINING PROTEIN-RELATED"/>
    <property type="match status" value="1"/>
</dbReference>
<evidence type="ECO:0000256" key="4">
    <source>
        <dbReference type="ARBA" id="ARBA00023295"/>
    </source>
</evidence>
<dbReference type="Pfam" id="PF18962">
    <property type="entry name" value="Por_Secre_tail"/>
    <property type="match status" value="1"/>
</dbReference>
<dbReference type="InterPro" id="IPR008979">
    <property type="entry name" value="Galactose-bd-like_sf"/>
</dbReference>
<dbReference type="PANTHER" id="PTHR40079">
    <property type="entry name" value="MANNAN ENDO-1,4-BETA-MANNOSIDASE E-RELATED"/>
    <property type="match status" value="1"/>
</dbReference>
<feature type="active site" description="Nucleophile" evidence="5">
    <location>
        <position position="255"/>
    </location>
</feature>
<accession>A0A937D9N2</accession>
<comment type="caution">
    <text evidence="7">The sequence shown here is derived from an EMBL/GenBank/DDBJ whole genome shotgun (WGS) entry which is preliminary data.</text>
</comment>
<dbReference type="Proteomes" id="UP000651057">
    <property type="component" value="Unassembled WGS sequence"/>
</dbReference>
<dbReference type="Pfam" id="PF02156">
    <property type="entry name" value="Glyco_hydro_26"/>
    <property type="match status" value="1"/>
</dbReference>
<dbReference type="InterPro" id="IPR026444">
    <property type="entry name" value="Secre_tail"/>
</dbReference>
<feature type="active site" description="Proton donor" evidence="5">
    <location>
        <position position="159"/>
    </location>
</feature>
<dbReference type="InterPro" id="IPR017853">
    <property type="entry name" value="GH"/>
</dbReference>
<dbReference type="InterPro" id="IPR009030">
    <property type="entry name" value="Growth_fac_rcpt_cys_sf"/>
</dbReference>
<dbReference type="SUPFAM" id="SSF49785">
    <property type="entry name" value="Galactose-binding domain-like"/>
    <property type="match status" value="1"/>
</dbReference>
<keyword evidence="3 5" id="KW-0378">Hydrolase</keyword>
<proteinExistence type="inferred from homology"/>
<protein>
    <submittedName>
        <fullName evidence="7">T9SS type A sorting domain-containing protein</fullName>
    </submittedName>
</protein>
<evidence type="ECO:0000256" key="5">
    <source>
        <dbReference type="PROSITE-ProRule" id="PRU01100"/>
    </source>
</evidence>
<feature type="domain" description="GH26" evidence="6">
    <location>
        <begin position="1"/>
        <end position="314"/>
    </location>
</feature>
<name>A0A937D9N2_9FLAO</name>
<feature type="active site" description="Nucleophile" evidence="5">
    <location>
        <position position="1183"/>
    </location>
</feature>
<keyword evidence="2" id="KW-0732">Signal</keyword>
<keyword evidence="4 5" id="KW-0326">Glycosidase</keyword>
<dbReference type="NCBIfam" id="TIGR04183">
    <property type="entry name" value="Por_Secre_tail"/>
    <property type="match status" value="1"/>
</dbReference>
<organism evidence="7 8">
    <name type="scientific">Aquimarina mytili</name>
    <dbReference type="NCBI Taxonomy" id="874423"/>
    <lineage>
        <taxon>Bacteria</taxon>
        <taxon>Pseudomonadati</taxon>
        <taxon>Bacteroidota</taxon>
        <taxon>Flavobacteriia</taxon>
        <taxon>Flavobacteriales</taxon>
        <taxon>Flavobacteriaceae</taxon>
        <taxon>Aquimarina</taxon>
    </lineage>
</organism>
<reference evidence="7" key="1">
    <citation type="submission" date="2021-01" db="EMBL/GenBank/DDBJ databases">
        <authorList>
            <person name="Zhong Y.L."/>
        </authorList>
    </citation>
    <scope>NUCLEOTIDE SEQUENCE</scope>
    <source>
        <strain evidence="7">KCTC 23302</strain>
    </source>
</reference>